<dbReference type="Proteomes" id="UP000593571">
    <property type="component" value="Unassembled WGS sequence"/>
</dbReference>
<name>A0A7J8EZY9_ROUAE</name>
<keyword evidence="2" id="KW-1185">Reference proteome</keyword>
<proteinExistence type="predicted"/>
<comment type="caution">
    <text evidence="1">The sequence shown here is derived from an EMBL/GenBank/DDBJ whole genome shotgun (WGS) entry which is preliminary data.</text>
</comment>
<dbReference type="AlphaFoldDB" id="A0A7J8EZY9"/>
<evidence type="ECO:0000313" key="1">
    <source>
        <dbReference type="EMBL" id="KAF6441057.1"/>
    </source>
</evidence>
<gene>
    <name evidence="1" type="ORF">HJG63_012273</name>
</gene>
<evidence type="ECO:0000313" key="2">
    <source>
        <dbReference type="Proteomes" id="UP000593571"/>
    </source>
</evidence>
<sequence length="66" mass="7601">MYLCSWPPVCSHCWRTSYRRSCPKGPVWCRGASPSQPGSLWLWWVRAWTVFGPMTSTVVGQLCRLP</sequence>
<accession>A0A7J8EZY9</accession>
<reference evidence="1 2" key="1">
    <citation type="journal article" date="2020" name="Nature">
        <title>Six reference-quality genomes reveal evolution of bat adaptations.</title>
        <authorList>
            <person name="Jebb D."/>
            <person name="Huang Z."/>
            <person name="Pippel M."/>
            <person name="Hughes G.M."/>
            <person name="Lavrichenko K."/>
            <person name="Devanna P."/>
            <person name="Winkler S."/>
            <person name="Jermiin L.S."/>
            <person name="Skirmuntt E.C."/>
            <person name="Katzourakis A."/>
            <person name="Burkitt-Gray L."/>
            <person name="Ray D.A."/>
            <person name="Sullivan K.A.M."/>
            <person name="Roscito J.G."/>
            <person name="Kirilenko B.M."/>
            <person name="Davalos L.M."/>
            <person name="Corthals A.P."/>
            <person name="Power M.L."/>
            <person name="Jones G."/>
            <person name="Ransome R.D."/>
            <person name="Dechmann D.K.N."/>
            <person name="Locatelli A.G."/>
            <person name="Puechmaille S.J."/>
            <person name="Fedrigo O."/>
            <person name="Jarvis E.D."/>
            <person name="Hiller M."/>
            <person name="Vernes S.C."/>
            <person name="Myers E.W."/>
            <person name="Teeling E.C."/>
        </authorList>
    </citation>
    <scope>NUCLEOTIDE SEQUENCE [LARGE SCALE GENOMIC DNA]</scope>
    <source>
        <strain evidence="1">MRouAeg1</strain>
        <tissue evidence="1">Muscle</tissue>
    </source>
</reference>
<organism evidence="1 2">
    <name type="scientific">Rousettus aegyptiacus</name>
    <name type="common">Egyptian fruit bat</name>
    <name type="synonym">Pteropus aegyptiacus</name>
    <dbReference type="NCBI Taxonomy" id="9407"/>
    <lineage>
        <taxon>Eukaryota</taxon>
        <taxon>Metazoa</taxon>
        <taxon>Chordata</taxon>
        <taxon>Craniata</taxon>
        <taxon>Vertebrata</taxon>
        <taxon>Euteleostomi</taxon>
        <taxon>Mammalia</taxon>
        <taxon>Eutheria</taxon>
        <taxon>Laurasiatheria</taxon>
        <taxon>Chiroptera</taxon>
        <taxon>Yinpterochiroptera</taxon>
        <taxon>Pteropodoidea</taxon>
        <taxon>Pteropodidae</taxon>
        <taxon>Rousettinae</taxon>
        <taxon>Rousettus</taxon>
    </lineage>
</organism>
<dbReference type="EMBL" id="JACASE010000008">
    <property type="protein sequence ID" value="KAF6441057.1"/>
    <property type="molecule type" value="Genomic_DNA"/>
</dbReference>
<protein>
    <submittedName>
        <fullName evidence="1">Uncharacterized protein</fullName>
    </submittedName>
</protein>